<accession>W8C8Z9</accession>
<protein>
    <submittedName>
        <fullName evidence="2">Uncharacterized protein</fullName>
    </submittedName>
</protein>
<reference evidence="2" key="2">
    <citation type="journal article" date="2014" name="BMC Genomics">
        <title>A genomic perspective to assessing quality of mass-reared SIT flies used in Mediterranean fruit fly (Ceratitis capitata) eradication in California.</title>
        <authorList>
            <person name="Calla B."/>
            <person name="Hall B."/>
            <person name="Hou S."/>
            <person name="Geib S.M."/>
        </authorList>
    </citation>
    <scope>NUCLEOTIDE SEQUENCE</scope>
</reference>
<name>W8C8Z9_CERCA</name>
<evidence type="ECO:0000256" key="1">
    <source>
        <dbReference type="SAM" id="SignalP"/>
    </source>
</evidence>
<dbReference type="AlphaFoldDB" id="W8C8Z9"/>
<proteinExistence type="evidence at transcript level"/>
<keyword evidence="1" id="KW-0732">Signal</keyword>
<dbReference type="EMBL" id="GAMC01002604">
    <property type="protein sequence ID" value="JAC03952.1"/>
    <property type="molecule type" value="mRNA"/>
</dbReference>
<feature type="chain" id="PRO_5004908953" evidence="1">
    <location>
        <begin position="26"/>
        <end position="114"/>
    </location>
</feature>
<evidence type="ECO:0000313" key="2">
    <source>
        <dbReference type="EMBL" id="JAC03952.1"/>
    </source>
</evidence>
<reference evidence="2" key="1">
    <citation type="submission" date="2013-07" db="EMBL/GenBank/DDBJ databases">
        <authorList>
            <person name="Geib S."/>
        </authorList>
    </citation>
    <scope>NUCLEOTIDE SEQUENCE</scope>
</reference>
<organism evidence="2">
    <name type="scientific">Ceratitis capitata</name>
    <name type="common">Mediterranean fruit fly</name>
    <name type="synonym">Tephritis capitata</name>
    <dbReference type="NCBI Taxonomy" id="7213"/>
    <lineage>
        <taxon>Eukaryota</taxon>
        <taxon>Metazoa</taxon>
        <taxon>Ecdysozoa</taxon>
        <taxon>Arthropoda</taxon>
        <taxon>Hexapoda</taxon>
        <taxon>Insecta</taxon>
        <taxon>Pterygota</taxon>
        <taxon>Neoptera</taxon>
        <taxon>Endopterygota</taxon>
        <taxon>Diptera</taxon>
        <taxon>Brachycera</taxon>
        <taxon>Muscomorpha</taxon>
        <taxon>Tephritoidea</taxon>
        <taxon>Tephritidae</taxon>
        <taxon>Ceratitis</taxon>
        <taxon>Ceratitis</taxon>
    </lineage>
</organism>
<sequence length="114" mass="12877">MQIFTQTLCMLSVLHSGLFIAHTSASYPQVLDIQLVAHNHTQLPESIAINKGFQDCDAMCQALDNLHVESDIVKLSSLTVQASASTMYEWQLMGLYKIIFTMMQLKYLRQPVPM</sequence>
<feature type="signal peptide" evidence="1">
    <location>
        <begin position="1"/>
        <end position="25"/>
    </location>
</feature>